<sequence>MDRTQGAQAQASHGSASVDVDGNGDEDVDLDVGVKQLSSATRITSPGAGPAFGHSASSMLSRNRIAASNWAASSCAPGHMNISPTAGDFRGVVGTPCGQCGGVPEPPAPPPTAPPPTACFDSSSKVTIFSLRGFRVTICSCAGGGGGCCCCCTVGAAEQSSVWGGPNWRPCGRPMPMPMLMPMPPIFMPIPPPIPPPPPTILGEYRRGGGRARSPTPDRLNSLMLRGTKYSRWCSGMPVDLRMGVFRWKADPPPELLAACR</sequence>
<dbReference type="OMA" id="WRPCGRP"/>
<evidence type="ECO:0000313" key="3">
    <source>
        <dbReference type="Proteomes" id="UP000000304"/>
    </source>
</evidence>
<proteinExistence type="predicted"/>
<evidence type="ECO:0000313" key="2">
    <source>
        <dbReference type="EMBL" id="EDX17254.1"/>
    </source>
</evidence>
<dbReference type="EMBL" id="CM000366">
    <property type="protein sequence ID" value="EDX17254.1"/>
    <property type="molecule type" value="Genomic_DNA"/>
</dbReference>
<gene>
    <name evidence="2" type="primary">Dsim\GD16799</name>
    <name evidence="2" type="ORF">Dsim_GD16799</name>
</gene>
<organism evidence="2 3">
    <name type="scientific">Drosophila simulans</name>
    <name type="common">Fruit fly</name>
    <dbReference type="NCBI Taxonomy" id="7240"/>
    <lineage>
        <taxon>Eukaryota</taxon>
        <taxon>Metazoa</taxon>
        <taxon>Ecdysozoa</taxon>
        <taxon>Arthropoda</taxon>
        <taxon>Hexapoda</taxon>
        <taxon>Insecta</taxon>
        <taxon>Pterygota</taxon>
        <taxon>Neoptera</taxon>
        <taxon>Endopterygota</taxon>
        <taxon>Diptera</taxon>
        <taxon>Brachycera</taxon>
        <taxon>Muscomorpha</taxon>
        <taxon>Ephydroidea</taxon>
        <taxon>Drosophilidae</taxon>
        <taxon>Drosophila</taxon>
        <taxon>Sophophora</taxon>
    </lineage>
</organism>
<feature type="region of interest" description="Disordered" evidence="1">
    <location>
        <begin position="1"/>
        <end position="29"/>
    </location>
</feature>
<accession>B4R5L7</accession>
<dbReference type="HOGENOM" id="CLU_1066621_0_0_1"/>
<dbReference type="Proteomes" id="UP000000304">
    <property type="component" value="Chromosome X"/>
</dbReference>
<keyword evidence="3" id="KW-1185">Reference proteome</keyword>
<feature type="compositionally biased region" description="Low complexity" evidence="1">
    <location>
        <begin position="1"/>
        <end position="21"/>
    </location>
</feature>
<dbReference type="AlphaFoldDB" id="B4R5L7"/>
<protein>
    <submittedName>
        <fullName evidence="2">GD16799</fullName>
    </submittedName>
</protein>
<reference evidence="2 3" key="1">
    <citation type="journal article" date="2007" name="Nature">
        <title>Evolution of genes and genomes on the Drosophila phylogeny.</title>
        <authorList>
            <consortium name="Drosophila 12 Genomes Consortium"/>
            <person name="Clark A.G."/>
            <person name="Eisen M.B."/>
            <person name="Smith D.R."/>
            <person name="Bergman C.M."/>
            <person name="Oliver B."/>
            <person name="Markow T.A."/>
            <person name="Kaufman T.C."/>
            <person name="Kellis M."/>
            <person name="Gelbart W."/>
            <person name="Iyer V.N."/>
            <person name="Pollard D.A."/>
            <person name="Sackton T.B."/>
            <person name="Larracuente A.M."/>
            <person name="Singh N.D."/>
            <person name="Abad J.P."/>
            <person name="Abt D.N."/>
            <person name="Adryan B."/>
            <person name="Aguade M."/>
            <person name="Akashi H."/>
            <person name="Anderson W.W."/>
            <person name="Aquadro C.F."/>
            <person name="Ardell D.H."/>
            <person name="Arguello R."/>
            <person name="Artieri C.G."/>
            <person name="Barbash D.A."/>
            <person name="Barker D."/>
            <person name="Barsanti P."/>
            <person name="Batterham P."/>
            <person name="Batzoglou S."/>
            <person name="Begun D."/>
            <person name="Bhutkar A."/>
            <person name="Blanco E."/>
            <person name="Bosak S.A."/>
            <person name="Bradley R.K."/>
            <person name="Brand A.D."/>
            <person name="Brent M.R."/>
            <person name="Brooks A.N."/>
            <person name="Brown R.H."/>
            <person name="Butlin R.K."/>
            <person name="Caggese C."/>
            <person name="Calvi B.R."/>
            <person name="Bernardo de Carvalho A."/>
            <person name="Caspi A."/>
            <person name="Castrezana S."/>
            <person name="Celniker S.E."/>
            <person name="Chang J.L."/>
            <person name="Chapple C."/>
            <person name="Chatterji S."/>
            <person name="Chinwalla A."/>
            <person name="Civetta A."/>
            <person name="Clifton S.W."/>
            <person name="Comeron J.M."/>
            <person name="Costello J.C."/>
            <person name="Coyne J.A."/>
            <person name="Daub J."/>
            <person name="David R.G."/>
            <person name="Delcher A.L."/>
            <person name="Delehaunty K."/>
            <person name="Do C.B."/>
            <person name="Ebling H."/>
            <person name="Edwards K."/>
            <person name="Eickbush T."/>
            <person name="Evans J.D."/>
            <person name="Filipski A."/>
            <person name="Findeiss S."/>
            <person name="Freyhult E."/>
            <person name="Fulton L."/>
            <person name="Fulton R."/>
            <person name="Garcia A.C."/>
            <person name="Gardiner A."/>
            <person name="Garfield D.A."/>
            <person name="Garvin B.E."/>
            <person name="Gibson G."/>
            <person name="Gilbert D."/>
            <person name="Gnerre S."/>
            <person name="Godfrey J."/>
            <person name="Good R."/>
            <person name="Gotea V."/>
            <person name="Gravely B."/>
            <person name="Greenberg A.J."/>
            <person name="Griffiths-Jones S."/>
            <person name="Gross S."/>
            <person name="Guigo R."/>
            <person name="Gustafson E.A."/>
            <person name="Haerty W."/>
            <person name="Hahn M.W."/>
            <person name="Halligan D.L."/>
            <person name="Halpern A.L."/>
            <person name="Halter G.M."/>
            <person name="Han M.V."/>
            <person name="Heger A."/>
            <person name="Hillier L."/>
            <person name="Hinrichs A.S."/>
            <person name="Holmes I."/>
            <person name="Hoskins R.A."/>
            <person name="Hubisz M.J."/>
            <person name="Hultmark D."/>
            <person name="Huntley M.A."/>
            <person name="Jaffe D.B."/>
            <person name="Jagadeeshan S."/>
            <person name="Jeck W.R."/>
            <person name="Johnson J."/>
            <person name="Jones C.D."/>
            <person name="Jordan W.C."/>
            <person name="Karpen G.H."/>
            <person name="Kataoka E."/>
            <person name="Keightley P.D."/>
            <person name="Kheradpour P."/>
            <person name="Kirkness E.F."/>
            <person name="Koerich L.B."/>
            <person name="Kristiansen K."/>
            <person name="Kudrna D."/>
            <person name="Kulathinal R.J."/>
            <person name="Kumar S."/>
            <person name="Kwok R."/>
            <person name="Lander E."/>
            <person name="Langley C.H."/>
            <person name="Lapoint R."/>
            <person name="Lazzaro B.P."/>
            <person name="Lee S.J."/>
            <person name="Levesque L."/>
            <person name="Li R."/>
            <person name="Lin C.F."/>
            <person name="Lin M.F."/>
            <person name="Lindblad-Toh K."/>
            <person name="Llopart A."/>
            <person name="Long M."/>
            <person name="Low L."/>
            <person name="Lozovsky E."/>
            <person name="Lu J."/>
            <person name="Luo M."/>
            <person name="Machado C.A."/>
            <person name="Makalowski W."/>
            <person name="Marzo M."/>
            <person name="Matsuda M."/>
            <person name="Matzkin L."/>
            <person name="McAllister B."/>
            <person name="McBride C.S."/>
            <person name="McKernan B."/>
            <person name="McKernan K."/>
            <person name="Mendez-Lago M."/>
            <person name="Minx P."/>
            <person name="Mollenhauer M.U."/>
            <person name="Montooth K."/>
            <person name="Mount S.M."/>
            <person name="Mu X."/>
            <person name="Myers E."/>
            <person name="Negre B."/>
            <person name="Newfeld S."/>
            <person name="Nielsen R."/>
            <person name="Noor M.A."/>
            <person name="O'Grady P."/>
            <person name="Pachter L."/>
            <person name="Papaceit M."/>
            <person name="Parisi M.J."/>
            <person name="Parisi M."/>
            <person name="Parts L."/>
            <person name="Pedersen J.S."/>
            <person name="Pesole G."/>
            <person name="Phillippy A.M."/>
            <person name="Ponting C.P."/>
            <person name="Pop M."/>
            <person name="Porcelli D."/>
            <person name="Powell J.R."/>
            <person name="Prohaska S."/>
            <person name="Pruitt K."/>
            <person name="Puig M."/>
            <person name="Quesneville H."/>
            <person name="Ram K.R."/>
            <person name="Rand D."/>
            <person name="Rasmussen M.D."/>
            <person name="Reed L.K."/>
            <person name="Reenan R."/>
            <person name="Reily A."/>
            <person name="Remington K.A."/>
            <person name="Rieger T.T."/>
            <person name="Ritchie M.G."/>
            <person name="Robin C."/>
            <person name="Rogers Y.H."/>
            <person name="Rohde C."/>
            <person name="Rozas J."/>
            <person name="Rubenfield M.J."/>
            <person name="Ruiz A."/>
            <person name="Russo S."/>
            <person name="Salzberg S.L."/>
            <person name="Sanchez-Gracia A."/>
            <person name="Saranga D.J."/>
            <person name="Sato H."/>
            <person name="Schaeffer S.W."/>
            <person name="Schatz M.C."/>
            <person name="Schlenke T."/>
            <person name="Schwartz R."/>
            <person name="Segarra C."/>
            <person name="Singh R.S."/>
            <person name="Sirot L."/>
            <person name="Sirota M."/>
            <person name="Sisneros N.B."/>
            <person name="Smith C.D."/>
            <person name="Smith T.F."/>
            <person name="Spieth J."/>
            <person name="Stage D.E."/>
            <person name="Stark A."/>
            <person name="Stephan W."/>
            <person name="Strausberg R.L."/>
            <person name="Strempel S."/>
            <person name="Sturgill D."/>
            <person name="Sutton G."/>
            <person name="Sutton G.G."/>
            <person name="Tao W."/>
            <person name="Teichmann S."/>
            <person name="Tobari Y.N."/>
            <person name="Tomimura Y."/>
            <person name="Tsolas J.M."/>
            <person name="Valente V.L."/>
            <person name="Venter E."/>
            <person name="Venter J.C."/>
            <person name="Vicario S."/>
            <person name="Vieira F.G."/>
            <person name="Vilella A.J."/>
            <person name="Villasante A."/>
            <person name="Walenz B."/>
            <person name="Wang J."/>
            <person name="Wasserman M."/>
            <person name="Watts T."/>
            <person name="Wilson D."/>
            <person name="Wilson R.K."/>
            <person name="Wing R.A."/>
            <person name="Wolfner M.F."/>
            <person name="Wong A."/>
            <person name="Wong G.K."/>
            <person name="Wu C.I."/>
            <person name="Wu G."/>
            <person name="Yamamoto D."/>
            <person name="Yang H.P."/>
            <person name="Yang S.P."/>
            <person name="Yorke J.A."/>
            <person name="Yoshida K."/>
            <person name="Zdobnov E."/>
            <person name="Zhang P."/>
            <person name="Zhang Y."/>
            <person name="Zimin A.V."/>
            <person name="Baldwin J."/>
            <person name="Abdouelleil A."/>
            <person name="Abdulkadir J."/>
            <person name="Abebe A."/>
            <person name="Abera B."/>
            <person name="Abreu J."/>
            <person name="Acer S.C."/>
            <person name="Aftuck L."/>
            <person name="Alexander A."/>
            <person name="An P."/>
            <person name="Anderson E."/>
            <person name="Anderson S."/>
            <person name="Arachi H."/>
            <person name="Azer M."/>
            <person name="Bachantsang P."/>
            <person name="Barry A."/>
            <person name="Bayul T."/>
            <person name="Berlin A."/>
            <person name="Bessette D."/>
            <person name="Bloom T."/>
            <person name="Blye J."/>
            <person name="Boguslavskiy L."/>
            <person name="Bonnet C."/>
            <person name="Boukhgalter B."/>
            <person name="Bourzgui I."/>
            <person name="Brown A."/>
            <person name="Cahill P."/>
            <person name="Channer S."/>
            <person name="Cheshatsang Y."/>
            <person name="Chuda L."/>
            <person name="Citroen M."/>
            <person name="Collymore A."/>
            <person name="Cooke P."/>
            <person name="Costello M."/>
            <person name="D'Aco K."/>
            <person name="Daza R."/>
            <person name="De Haan G."/>
            <person name="DeGray S."/>
            <person name="DeMaso C."/>
            <person name="Dhargay N."/>
            <person name="Dooley K."/>
            <person name="Dooley E."/>
            <person name="Doricent M."/>
            <person name="Dorje P."/>
            <person name="Dorjee K."/>
            <person name="Dupes A."/>
            <person name="Elong R."/>
            <person name="Falk J."/>
            <person name="Farina A."/>
            <person name="Faro S."/>
            <person name="Ferguson D."/>
            <person name="Fisher S."/>
            <person name="Foley C.D."/>
            <person name="Franke A."/>
            <person name="Friedrich D."/>
            <person name="Gadbois L."/>
            <person name="Gearin G."/>
            <person name="Gearin C.R."/>
            <person name="Giannoukos G."/>
            <person name="Goode T."/>
            <person name="Graham J."/>
            <person name="Grandbois E."/>
            <person name="Grewal S."/>
            <person name="Gyaltsen K."/>
            <person name="Hafez N."/>
            <person name="Hagos B."/>
            <person name="Hall J."/>
            <person name="Henson C."/>
            <person name="Hollinger A."/>
            <person name="Honan T."/>
            <person name="Huard M.D."/>
            <person name="Hughes L."/>
            <person name="Hurhula B."/>
            <person name="Husby M.E."/>
            <person name="Kamat A."/>
            <person name="Kanga B."/>
            <person name="Kashin S."/>
            <person name="Khazanovich D."/>
            <person name="Kisner P."/>
            <person name="Lance K."/>
            <person name="Lara M."/>
            <person name="Lee W."/>
            <person name="Lennon N."/>
            <person name="Letendre F."/>
            <person name="LeVine R."/>
            <person name="Lipovsky A."/>
            <person name="Liu X."/>
            <person name="Liu J."/>
            <person name="Liu S."/>
            <person name="Lokyitsang T."/>
            <person name="Lokyitsang Y."/>
            <person name="Lubonja R."/>
            <person name="Lui A."/>
            <person name="MacDonald P."/>
            <person name="Magnisalis V."/>
            <person name="Maru K."/>
            <person name="Matthews C."/>
            <person name="McCusker W."/>
            <person name="McDonough S."/>
            <person name="Mehta T."/>
            <person name="Meldrim J."/>
            <person name="Meneus L."/>
            <person name="Mihai O."/>
            <person name="Mihalev A."/>
            <person name="Mihova T."/>
            <person name="Mittelman R."/>
            <person name="Mlenga V."/>
            <person name="Montmayeur A."/>
            <person name="Mulrain L."/>
            <person name="Navidi A."/>
            <person name="Naylor J."/>
            <person name="Negash T."/>
            <person name="Nguyen T."/>
            <person name="Nguyen N."/>
            <person name="Nicol R."/>
            <person name="Norbu C."/>
            <person name="Norbu N."/>
            <person name="Novod N."/>
            <person name="O'Neill B."/>
            <person name="Osman S."/>
            <person name="Markiewicz E."/>
            <person name="Oyono O.L."/>
            <person name="Patti C."/>
            <person name="Phunkhang P."/>
            <person name="Pierre F."/>
            <person name="Priest M."/>
            <person name="Raghuraman S."/>
            <person name="Rege F."/>
            <person name="Reyes R."/>
            <person name="Rise C."/>
            <person name="Rogov P."/>
            <person name="Ross K."/>
            <person name="Ryan E."/>
            <person name="Settipalli S."/>
            <person name="Shea T."/>
            <person name="Sherpa N."/>
            <person name="Shi L."/>
            <person name="Shih D."/>
            <person name="Sparrow T."/>
            <person name="Spaulding J."/>
            <person name="Stalker J."/>
            <person name="Stange-Thomann N."/>
            <person name="Stavropoulos S."/>
            <person name="Stone C."/>
            <person name="Strader C."/>
            <person name="Tesfaye S."/>
            <person name="Thomson T."/>
            <person name="Thoulutsang Y."/>
            <person name="Thoulutsang D."/>
            <person name="Topham K."/>
            <person name="Topping I."/>
            <person name="Tsamla T."/>
            <person name="Vassiliev H."/>
            <person name="Vo A."/>
            <person name="Wangchuk T."/>
            <person name="Wangdi T."/>
            <person name="Weiand M."/>
            <person name="Wilkinson J."/>
            <person name="Wilson A."/>
            <person name="Yadav S."/>
            <person name="Young G."/>
            <person name="Yu Q."/>
            <person name="Zembek L."/>
            <person name="Zhong D."/>
            <person name="Zimmer A."/>
            <person name="Zwirko Z."/>
            <person name="Jaffe D.B."/>
            <person name="Alvarez P."/>
            <person name="Brockman W."/>
            <person name="Butler J."/>
            <person name="Chin C."/>
            <person name="Gnerre S."/>
            <person name="Grabherr M."/>
            <person name="Kleber M."/>
            <person name="Mauceli E."/>
            <person name="MacCallum I."/>
        </authorList>
    </citation>
    <scope>NUCLEOTIDE SEQUENCE [LARGE SCALE GENOMIC DNA]</scope>
    <source>
        <strain evidence="3">white501</strain>
    </source>
</reference>
<evidence type="ECO:0000256" key="1">
    <source>
        <dbReference type="SAM" id="MobiDB-lite"/>
    </source>
</evidence>
<name>B4R5L7_DROSI</name>